<evidence type="ECO:0000313" key="2">
    <source>
        <dbReference type="Proteomes" id="UP000285579"/>
    </source>
</evidence>
<accession>A0AAQ0RWM7</accession>
<dbReference type="AlphaFoldDB" id="A0AAQ0RWM7"/>
<dbReference type="EMBL" id="QXUI01000027">
    <property type="protein sequence ID" value="RIM90451.1"/>
    <property type="molecule type" value="Genomic_DNA"/>
</dbReference>
<sequence>MNSSLKEKLIMKARKETGIEIDSNAFRKLEYFLESQYESDEKYLLKMIKFKNISSLITDINEDECWNKEELLINFAHAKTFDDFINNILDGYGLTLDNNIYVENTLI</sequence>
<protein>
    <submittedName>
        <fullName evidence="1">Uncharacterized protein</fullName>
    </submittedName>
</protein>
<organism evidence="1 2">
    <name type="scientific">Staphylococcus xylosus</name>
    <dbReference type="NCBI Taxonomy" id="1288"/>
    <lineage>
        <taxon>Bacteria</taxon>
        <taxon>Bacillati</taxon>
        <taxon>Bacillota</taxon>
        <taxon>Bacilli</taxon>
        <taxon>Bacillales</taxon>
        <taxon>Staphylococcaceae</taxon>
        <taxon>Staphylococcus</taxon>
    </lineage>
</organism>
<dbReference type="Proteomes" id="UP000285579">
    <property type="component" value="Unassembled WGS sequence"/>
</dbReference>
<reference evidence="1 2" key="1">
    <citation type="journal article" date="2016" name="Front. Microbiol.">
        <title>Comprehensive Phylogenetic Analysis of Bovine Non-aureus Staphylococci Species Based on Whole-Genome Sequencing.</title>
        <authorList>
            <person name="Naushad S."/>
            <person name="Barkema H.W."/>
            <person name="Luby C."/>
            <person name="Condas L.A."/>
            <person name="Nobrega D.B."/>
            <person name="Carson D.A."/>
            <person name="De Buck J."/>
        </authorList>
    </citation>
    <scope>NUCLEOTIDE SEQUENCE [LARGE SCALE GENOMIC DNA]</scope>
    <source>
        <strain evidence="1 2">SNUC 1349</strain>
    </source>
</reference>
<evidence type="ECO:0000313" key="1">
    <source>
        <dbReference type="EMBL" id="RIM90451.1"/>
    </source>
</evidence>
<dbReference type="RefSeq" id="WP_119555768.1">
    <property type="nucleotide sequence ID" value="NZ_QXUI01000027.1"/>
</dbReference>
<proteinExistence type="predicted"/>
<name>A0AAQ0RWM7_STAXY</name>
<comment type="caution">
    <text evidence="1">The sequence shown here is derived from an EMBL/GenBank/DDBJ whole genome shotgun (WGS) entry which is preliminary data.</text>
</comment>
<gene>
    <name evidence="1" type="ORF">BU104_14390</name>
</gene>